<name>A0A4S3KNQ1_9GAMM</name>
<keyword evidence="2" id="KW-1185">Reference proteome</keyword>
<organism evidence="1 2">
    <name type="scientific">Rhodanobacter lindaniclasticus</name>
    <dbReference type="NCBI Taxonomy" id="75310"/>
    <lineage>
        <taxon>Bacteria</taxon>
        <taxon>Pseudomonadati</taxon>
        <taxon>Pseudomonadota</taxon>
        <taxon>Gammaproteobacteria</taxon>
        <taxon>Lysobacterales</taxon>
        <taxon>Rhodanobacteraceae</taxon>
        <taxon>Rhodanobacter</taxon>
    </lineage>
</organism>
<proteinExistence type="predicted"/>
<dbReference type="Proteomes" id="UP000306317">
    <property type="component" value="Unassembled WGS sequence"/>
</dbReference>
<dbReference type="EMBL" id="MWIO01000003">
    <property type="protein sequence ID" value="THD10048.1"/>
    <property type="molecule type" value="Genomic_DNA"/>
</dbReference>
<dbReference type="OrthoDB" id="8820000at2"/>
<protein>
    <recommendedName>
        <fullName evidence="3">YCII-related domain-containing protein</fullName>
    </recommendedName>
</protein>
<comment type="caution">
    <text evidence="1">The sequence shown here is derived from an EMBL/GenBank/DDBJ whole genome shotgun (WGS) entry which is preliminary data.</text>
</comment>
<evidence type="ECO:0008006" key="3">
    <source>
        <dbReference type="Google" id="ProtNLM"/>
    </source>
</evidence>
<sequence>MNDYILLMHALPPGSAQPTGDWASYLHRLRNTGRFNGGSSIGAGVCVSSRGITPTLSTSLTGYIRVSADSIEDACALLEGNPVIEAGGTVEVRELPRD</sequence>
<dbReference type="RefSeq" id="WP_136256853.1">
    <property type="nucleotide sequence ID" value="NZ_MWIO01000003.1"/>
</dbReference>
<gene>
    <name evidence="1" type="ORF">B1991_01080</name>
</gene>
<dbReference type="AlphaFoldDB" id="A0A4S3KNQ1"/>
<evidence type="ECO:0000313" key="1">
    <source>
        <dbReference type="EMBL" id="THD10048.1"/>
    </source>
</evidence>
<accession>A0A4S3KNQ1</accession>
<reference evidence="1 2" key="1">
    <citation type="submission" date="2017-02" db="EMBL/GenBank/DDBJ databases">
        <title>Whole genome sequencing of Rhodanobacter lindaniclasticus DSM 17932.</title>
        <authorList>
            <person name="Kumar S."/>
            <person name="Patil P."/>
            <person name="Patil P.B."/>
        </authorList>
    </citation>
    <scope>NUCLEOTIDE SEQUENCE [LARGE SCALE GENOMIC DNA]</scope>
    <source>
        <strain evidence="1 2">DSM 17932</strain>
    </source>
</reference>
<evidence type="ECO:0000313" key="2">
    <source>
        <dbReference type="Proteomes" id="UP000306317"/>
    </source>
</evidence>